<evidence type="ECO:0000313" key="1">
    <source>
        <dbReference type="EMBL" id="GBM44008.1"/>
    </source>
</evidence>
<reference evidence="1 2" key="1">
    <citation type="journal article" date="2019" name="Sci. Rep.">
        <title>Orb-weaving spider Araneus ventricosus genome elucidates the spidroin gene catalogue.</title>
        <authorList>
            <person name="Kono N."/>
            <person name="Nakamura H."/>
            <person name="Ohtoshi R."/>
            <person name="Moran D.A.P."/>
            <person name="Shinohara A."/>
            <person name="Yoshida Y."/>
            <person name="Fujiwara M."/>
            <person name="Mori M."/>
            <person name="Tomita M."/>
            <person name="Arakawa K."/>
        </authorList>
    </citation>
    <scope>NUCLEOTIDE SEQUENCE [LARGE SCALE GENOMIC DNA]</scope>
</reference>
<sequence length="100" mass="11279">MKSILMLNYTPSMAQTGNPLRNRPWALSNLLALFQLKTDRLVQLLGAREHTPLCHGVSSHIFFSPQETSGRTRFSVVEKSNVILSFTNKNTQIDGLYICN</sequence>
<comment type="caution">
    <text evidence="1">The sequence shown here is derived from an EMBL/GenBank/DDBJ whole genome shotgun (WGS) entry which is preliminary data.</text>
</comment>
<accession>A0A4Y2FUE4</accession>
<dbReference type="AlphaFoldDB" id="A0A4Y2FUE4"/>
<protein>
    <submittedName>
        <fullName evidence="1">Uncharacterized protein</fullName>
    </submittedName>
</protein>
<evidence type="ECO:0000313" key="2">
    <source>
        <dbReference type="Proteomes" id="UP000499080"/>
    </source>
</evidence>
<organism evidence="1 2">
    <name type="scientific">Araneus ventricosus</name>
    <name type="common">Orbweaver spider</name>
    <name type="synonym">Epeira ventricosa</name>
    <dbReference type="NCBI Taxonomy" id="182803"/>
    <lineage>
        <taxon>Eukaryota</taxon>
        <taxon>Metazoa</taxon>
        <taxon>Ecdysozoa</taxon>
        <taxon>Arthropoda</taxon>
        <taxon>Chelicerata</taxon>
        <taxon>Arachnida</taxon>
        <taxon>Araneae</taxon>
        <taxon>Araneomorphae</taxon>
        <taxon>Entelegynae</taxon>
        <taxon>Araneoidea</taxon>
        <taxon>Araneidae</taxon>
        <taxon>Araneus</taxon>
    </lineage>
</organism>
<name>A0A4Y2FUE4_ARAVE</name>
<keyword evidence="2" id="KW-1185">Reference proteome</keyword>
<gene>
    <name evidence="1" type="ORF">AVEN_218156_1</name>
</gene>
<dbReference type="EMBL" id="BGPR01001052">
    <property type="protein sequence ID" value="GBM44008.1"/>
    <property type="molecule type" value="Genomic_DNA"/>
</dbReference>
<dbReference type="Proteomes" id="UP000499080">
    <property type="component" value="Unassembled WGS sequence"/>
</dbReference>
<proteinExistence type="predicted"/>